<dbReference type="PIRSF" id="PIRSF015582">
    <property type="entry name" value="Cit_lyase_B"/>
    <property type="match status" value="1"/>
</dbReference>
<dbReference type="PANTHER" id="PTHR32308">
    <property type="entry name" value="LYASE BETA SUBUNIT, PUTATIVE (AFU_ORTHOLOGUE AFUA_4G13030)-RELATED"/>
    <property type="match status" value="1"/>
</dbReference>
<gene>
    <name evidence="8" type="ORF">SAMN06295910_2793</name>
</gene>
<dbReference type="Gene3D" id="3.20.20.60">
    <property type="entry name" value="Phosphoenolpyruvate-binding domains"/>
    <property type="match status" value="1"/>
</dbReference>
<dbReference type="InterPro" id="IPR011206">
    <property type="entry name" value="Citrate_lyase_beta/mcl1/mcl2"/>
</dbReference>
<dbReference type="EMBL" id="LT840185">
    <property type="protein sequence ID" value="SMF79019.1"/>
    <property type="molecule type" value="Genomic_DNA"/>
</dbReference>
<sequence length="269" mass="28584">MNHAALHFVRSLLFLPASNSRAIEKARSLSADLVVLDLEDAVKPEDKASARRAAIEAVSQGFEGRLVAIRMNALGSPWFGEDVVALRHCKASLVVMPKIETRKQIHDADRLLSRPVLAMVETPAGVLAAAEIAHDAAALVAGVNDLSAGLRIPAGSGRAGLAHSLQAIVLAARAQGIPAFDGVCNALDDLDVLEAECREGRSYGFDGKSLIHPSQVETTNRLFGPSEEEIAEAERLIAAASGGAERFEGRMIEALHVEQAEALLARAHR</sequence>
<dbReference type="RefSeq" id="WP_085219298.1">
    <property type="nucleotide sequence ID" value="NZ_LT840185.1"/>
</dbReference>
<dbReference type="InterPro" id="IPR015813">
    <property type="entry name" value="Pyrv/PenolPyrv_kinase-like_dom"/>
</dbReference>
<accession>A0A1X7H3M3</accession>
<dbReference type="PANTHER" id="PTHR32308:SF10">
    <property type="entry name" value="CITRATE LYASE SUBUNIT BETA"/>
    <property type="match status" value="1"/>
</dbReference>
<keyword evidence="4 6" id="KW-0460">Magnesium</keyword>
<dbReference type="InterPro" id="IPR005000">
    <property type="entry name" value="Aldolase/citrate-lyase_domain"/>
</dbReference>
<keyword evidence="9" id="KW-1185">Reference proteome</keyword>
<feature type="binding site" evidence="5">
    <location>
        <position position="121"/>
    </location>
    <ligand>
        <name>substrate</name>
    </ligand>
</feature>
<feature type="binding site" evidence="6">
    <location>
        <position position="145"/>
    </location>
    <ligand>
        <name>Mg(2+)</name>
        <dbReference type="ChEBI" id="CHEBI:18420"/>
    </ligand>
</feature>
<keyword evidence="8" id="KW-0456">Lyase</keyword>
<evidence type="ECO:0000259" key="7">
    <source>
        <dbReference type="Pfam" id="PF03328"/>
    </source>
</evidence>
<proteinExistence type="inferred from homology"/>
<evidence type="ECO:0000313" key="8">
    <source>
        <dbReference type="EMBL" id="SMF79019.1"/>
    </source>
</evidence>
<dbReference type="InterPro" id="IPR040442">
    <property type="entry name" value="Pyrv_kinase-like_dom_sf"/>
</dbReference>
<name>A0A1X7H3M3_9SPHN</name>
<dbReference type="STRING" id="941907.SAMN06295910_2793"/>
<evidence type="ECO:0000256" key="5">
    <source>
        <dbReference type="PIRSR" id="PIRSR015582-1"/>
    </source>
</evidence>
<protein>
    <submittedName>
        <fullName evidence="8">Citrate lyase subunit beta / citryl-CoA lyase</fullName>
    </submittedName>
</protein>
<organism evidence="8 9">
    <name type="scientific">Allosphingosinicella indica</name>
    <dbReference type="NCBI Taxonomy" id="941907"/>
    <lineage>
        <taxon>Bacteria</taxon>
        <taxon>Pseudomonadati</taxon>
        <taxon>Pseudomonadota</taxon>
        <taxon>Alphaproteobacteria</taxon>
        <taxon>Sphingomonadales</taxon>
        <taxon>Sphingomonadaceae</taxon>
        <taxon>Allosphingosinicella</taxon>
    </lineage>
</organism>
<dbReference type="OrthoDB" id="9800547at2"/>
<comment type="similarity">
    <text evidence="2">Belongs to the HpcH/HpaI aldolase family.</text>
</comment>
<keyword evidence="3 6" id="KW-0479">Metal-binding</keyword>
<dbReference type="GO" id="GO:0006107">
    <property type="term" value="P:oxaloacetate metabolic process"/>
    <property type="evidence" value="ECO:0007669"/>
    <property type="project" value="TreeGrafter"/>
</dbReference>
<dbReference type="Proteomes" id="UP000192934">
    <property type="component" value="Chromosome I"/>
</dbReference>
<dbReference type="AlphaFoldDB" id="A0A1X7H3M3"/>
<comment type="cofactor">
    <cofactor evidence="1">
        <name>Mg(2+)</name>
        <dbReference type="ChEBI" id="CHEBI:18420"/>
    </cofactor>
</comment>
<feature type="binding site" evidence="6">
    <location>
        <position position="121"/>
    </location>
    <ligand>
        <name>Mg(2+)</name>
        <dbReference type="ChEBI" id="CHEBI:18420"/>
    </ligand>
</feature>
<dbReference type="SUPFAM" id="SSF51621">
    <property type="entry name" value="Phosphoenolpyruvate/pyruvate domain"/>
    <property type="match status" value="1"/>
</dbReference>
<dbReference type="Pfam" id="PF03328">
    <property type="entry name" value="HpcH_HpaI"/>
    <property type="match status" value="1"/>
</dbReference>
<evidence type="ECO:0000313" key="9">
    <source>
        <dbReference type="Proteomes" id="UP000192934"/>
    </source>
</evidence>
<evidence type="ECO:0000256" key="4">
    <source>
        <dbReference type="ARBA" id="ARBA00022842"/>
    </source>
</evidence>
<evidence type="ECO:0000256" key="3">
    <source>
        <dbReference type="ARBA" id="ARBA00022723"/>
    </source>
</evidence>
<evidence type="ECO:0000256" key="2">
    <source>
        <dbReference type="ARBA" id="ARBA00005568"/>
    </source>
</evidence>
<reference evidence="9" key="1">
    <citation type="submission" date="2017-04" db="EMBL/GenBank/DDBJ databases">
        <authorList>
            <person name="Varghese N."/>
            <person name="Submissions S."/>
        </authorList>
    </citation>
    <scope>NUCLEOTIDE SEQUENCE [LARGE SCALE GENOMIC DNA]</scope>
    <source>
        <strain evidence="9">Dd16</strain>
    </source>
</reference>
<dbReference type="GO" id="GO:0000287">
    <property type="term" value="F:magnesium ion binding"/>
    <property type="evidence" value="ECO:0007669"/>
    <property type="project" value="TreeGrafter"/>
</dbReference>
<evidence type="ECO:0000256" key="1">
    <source>
        <dbReference type="ARBA" id="ARBA00001946"/>
    </source>
</evidence>
<feature type="binding site" evidence="5">
    <location>
        <position position="70"/>
    </location>
    <ligand>
        <name>substrate</name>
    </ligand>
</feature>
<evidence type="ECO:0000256" key="6">
    <source>
        <dbReference type="PIRSR" id="PIRSR015582-2"/>
    </source>
</evidence>
<dbReference type="GO" id="GO:0016829">
    <property type="term" value="F:lyase activity"/>
    <property type="evidence" value="ECO:0007669"/>
    <property type="project" value="UniProtKB-KW"/>
</dbReference>
<feature type="domain" description="HpcH/HpaI aldolase/citrate lyase" evidence="7">
    <location>
        <begin position="10"/>
        <end position="213"/>
    </location>
</feature>